<gene>
    <name evidence="1" type="ORF">SAMN05660293_00708</name>
</gene>
<dbReference type="STRING" id="651661.SAMN05660293_00708"/>
<evidence type="ECO:0000313" key="1">
    <source>
        <dbReference type="EMBL" id="SKB52098.1"/>
    </source>
</evidence>
<dbReference type="Proteomes" id="UP000190897">
    <property type="component" value="Unassembled WGS sequence"/>
</dbReference>
<reference evidence="2" key="1">
    <citation type="submission" date="2017-02" db="EMBL/GenBank/DDBJ databases">
        <authorList>
            <person name="Varghese N."/>
            <person name="Submissions S."/>
        </authorList>
    </citation>
    <scope>NUCLEOTIDE SEQUENCE [LARGE SCALE GENOMIC DNA]</scope>
    <source>
        <strain evidence="2">DSM 22270</strain>
    </source>
</reference>
<protein>
    <submittedName>
        <fullName evidence="1">Uncharacterized protein</fullName>
    </submittedName>
</protein>
<name>A0A1T5BXL6_9BACT</name>
<evidence type="ECO:0000313" key="2">
    <source>
        <dbReference type="Proteomes" id="UP000190897"/>
    </source>
</evidence>
<keyword evidence="2" id="KW-1185">Reference proteome</keyword>
<dbReference type="EMBL" id="FUZA01000001">
    <property type="protein sequence ID" value="SKB52098.1"/>
    <property type="molecule type" value="Genomic_DNA"/>
</dbReference>
<accession>A0A1T5BXL6</accession>
<organism evidence="1 2">
    <name type="scientific">Dyadobacter psychrophilus</name>
    <dbReference type="NCBI Taxonomy" id="651661"/>
    <lineage>
        <taxon>Bacteria</taxon>
        <taxon>Pseudomonadati</taxon>
        <taxon>Bacteroidota</taxon>
        <taxon>Cytophagia</taxon>
        <taxon>Cytophagales</taxon>
        <taxon>Spirosomataceae</taxon>
        <taxon>Dyadobacter</taxon>
    </lineage>
</organism>
<proteinExistence type="predicted"/>
<sequence>MRFLLSSILLLSYFESSPGTMFDARNRETKNALHAIRIDTRALKKLGYSKDHVECALSSCSATGYLPQGESAISNIFLNRLCVNLNIVYENLPYAKLNKKKVLRIARKYKKLK</sequence>
<dbReference type="AlphaFoldDB" id="A0A1T5BXL6"/>